<sequence>MTEPLNQRANALANRVAIVTGAAQGIGARYAQALSAAGAAVVCADVVPSQATVEAIQAAGGQALDVRVDVTSSESARAMAEAAMRAFGRIDILVNNAGIFTNLALKPMDQIDSAEWDKVMAVNVRGPFECSKAVLPAMRAQGYGKIINIASGTVFKGAPMLLHYVSSKGAVVAMTRSMARELGDAGIRVNTLAPGLTASENTVANPAWQGAVSANNIASRAIKREVTPEDLCGTLLYLASPASDFVTGQVVVVDGGSVMH</sequence>
<dbReference type="PROSITE" id="PS00061">
    <property type="entry name" value="ADH_SHORT"/>
    <property type="match status" value="1"/>
</dbReference>
<gene>
    <name evidence="3" type="ORF">B9Z44_09980</name>
</gene>
<dbReference type="CDD" id="cd05233">
    <property type="entry name" value="SDR_c"/>
    <property type="match status" value="1"/>
</dbReference>
<keyword evidence="2" id="KW-0560">Oxidoreductase</keyword>
<dbReference type="InterPro" id="IPR036291">
    <property type="entry name" value="NAD(P)-bd_dom_sf"/>
</dbReference>
<dbReference type="RefSeq" id="WP_108402348.1">
    <property type="nucleotide sequence ID" value="NZ_NESP01000001.1"/>
</dbReference>
<name>A0A315EV79_9BURK</name>
<dbReference type="NCBIfam" id="NF005559">
    <property type="entry name" value="PRK07231.1"/>
    <property type="match status" value="1"/>
</dbReference>
<dbReference type="PANTHER" id="PTHR42760">
    <property type="entry name" value="SHORT-CHAIN DEHYDROGENASES/REDUCTASES FAMILY MEMBER"/>
    <property type="match status" value="1"/>
</dbReference>
<protein>
    <submittedName>
        <fullName evidence="3">Dehydrogenase</fullName>
    </submittedName>
</protein>
<dbReference type="SUPFAM" id="SSF51735">
    <property type="entry name" value="NAD(P)-binding Rossmann-fold domains"/>
    <property type="match status" value="1"/>
</dbReference>
<comment type="similarity">
    <text evidence="1">Belongs to the short-chain dehydrogenases/reductases (SDR) family.</text>
</comment>
<evidence type="ECO:0000256" key="1">
    <source>
        <dbReference type="ARBA" id="ARBA00006484"/>
    </source>
</evidence>
<dbReference type="GO" id="GO:0016616">
    <property type="term" value="F:oxidoreductase activity, acting on the CH-OH group of donors, NAD or NADP as acceptor"/>
    <property type="evidence" value="ECO:0007669"/>
    <property type="project" value="TreeGrafter"/>
</dbReference>
<dbReference type="InterPro" id="IPR020904">
    <property type="entry name" value="Sc_DH/Rdtase_CS"/>
</dbReference>
<dbReference type="FunFam" id="3.40.50.720:FF:000084">
    <property type="entry name" value="Short-chain dehydrogenase reductase"/>
    <property type="match status" value="1"/>
</dbReference>
<evidence type="ECO:0000313" key="3">
    <source>
        <dbReference type="EMBL" id="PUE59872.1"/>
    </source>
</evidence>
<dbReference type="Gene3D" id="3.40.50.720">
    <property type="entry name" value="NAD(P)-binding Rossmann-like Domain"/>
    <property type="match status" value="1"/>
</dbReference>
<dbReference type="PRINTS" id="PR00081">
    <property type="entry name" value="GDHRDH"/>
</dbReference>
<evidence type="ECO:0000256" key="2">
    <source>
        <dbReference type="ARBA" id="ARBA00023002"/>
    </source>
</evidence>
<accession>A0A315EV79</accession>
<proteinExistence type="inferred from homology"/>
<dbReference type="PANTHER" id="PTHR42760:SF133">
    <property type="entry name" value="3-OXOACYL-[ACYL-CARRIER-PROTEIN] REDUCTASE"/>
    <property type="match status" value="1"/>
</dbReference>
<dbReference type="Pfam" id="PF13561">
    <property type="entry name" value="adh_short_C2"/>
    <property type="match status" value="1"/>
</dbReference>
<dbReference type="InterPro" id="IPR002347">
    <property type="entry name" value="SDR_fam"/>
</dbReference>
<organism evidence="3 4">
    <name type="scientific">Limnohabitans curvus</name>
    <dbReference type="NCBI Taxonomy" id="323423"/>
    <lineage>
        <taxon>Bacteria</taxon>
        <taxon>Pseudomonadati</taxon>
        <taxon>Pseudomonadota</taxon>
        <taxon>Betaproteobacteria</taxon>
        <taxon>Burkholderiales</taxon>
        <taxon>Comamonadaceae</taxon>
        <taxon>Limnohabitans</taxon>
    </lineage>
</organism>
<dbReference type="Proteomes" id="UP000251341">
    <property type="component" value="Unassembled WGS sequence"/>
</dbReference>
<keyword evidence="4" id="KW-1185">Reference proteome</keyword>
<dbReference type="EMBL" id="NESP01000001">
    <property type="protein sequence ID" value="PUE59872.1"/>
    <property type="molecule type" value="Genomic_DNA"/>
</dbReference>
<evidence type="ECO:0000313" key="4">
    <source>
        <dbReference type="Proteomes" id="UP000251341"/>
    </source>
</evidence>
<comment type="caution">
    <text evidence="3">The sequence shown here is derived from an EMBL/GenBank/DDBJ whole genome shotgun (WGS) entry which is preliminary data.</text>
</comment>
<dbReference type="GO" id="GO:0006633">
    <property type="term" value="P:fatty acid biosynthetic process"/>
    <property type="evidence" value="ECO:0007669"/>
    <property type="project" value="TreeGrafter"/>
</dbReference>
<dbReference type="PRINTS" id="PR00080">
    <property type="entry name" value="SDRFAMILY"/>
</dbReference>
<dbReference type="GO" id="GO:0048038">
    <property type="term" value="F:quinone binding"/>
    <property type="evidence" value="ECO:0007669"/>
    <property type="project" value="TreeGrafter"/>
</dbReference>
<dbReference type="AlphaFoldDB" id="A0A315EV79"/>
<reference evidence="3 4" key="1">
    <citation type="submission" date="2017-04" db="EMBL/GenBank/DDBJ databases">
        <title>Unexpected and diverse lifestyles within the genus Limnohabitans.</title>
        <authorList>
            <person name="Kasalicky V."/>
            <person name="Mehrshad M."/>
            <person name="Andrei S.-A."/>
            <person name="Salcher M."/>
            <person name="Kratochvilova H."/>
            <person name="Simek K."/>
            <person name="Ghai R."/>
        </authorList>
    </citation>
    <scope>NUCLEOTIDE SEQUENCE [LARGE SCALE GENOMIC DNA]</scope>
    <source>
        <strain evidence="3 4">MWH-C5</strain>
    </source>
</reference>